<name>A0A3P3XR23_9SPIR</name>
<proteinExistence type="predicted"/>
<evidence type="ECO:0008006" key="2">
    <source>
        <dbReference type="Google" id="ProtNLM"/>
    </source>
</evidence>
<reference evidence="1" key="1">
    <citation type="submission" date="2017-02" db="EMBL/GenBank/DDBJ databases">
        <authorList>
            <person name="Regsiter A."/>
            <person name="William W."/>
        </authorList>
    </citation>
    <scope>NUCLEOTIDE SEQUENCE</scope>
    <source>
        <strain evidence="1">BdmA 4</strain>
    </source>
</reference>
<dbReference type="InterPro" id="IPR036390">
    <property type="entry name" value="WH_DNA-bd_sf"/>
</dbReference>
<evidence type="ECO:0000313" key="1">
    <source>
        <dbReference type="EMBL" id="SLM18742.1"/>
    </source>
</evidence>
<dbReference type="EMBL" id="FWDO01000005">
    <property type="protein sequence ID" value="SLM18742.1"/>
    <property type="molecule type" value="Genomic_DNA"/>
</dbReference>
<gene>
    <name evidence="1" type="ORF">SPIRO4BDMA_50257</name>
</gene>
<protein>
    <recommendedName>
        <fullName evidence="2">Winged helix-turn-helix transcriptional regulator</fullName>
    </recommendedName>
</protein>
<dbReference type="SUPFAM" id="SSF46785">
    <property type="entry name" value="Winged helix' DNA-binding domain"/>
    <property type="match status" value="1"/>
</dbReference>
<dbReference type="Pfam" id="PF13412">
    <property type="entry name" value="HTH_24"/>
    <property type="match status" value="1"/>
</dbReference>
<dbReference type="Gene3D" id="1.10.10.10">
    <property type="entry name" value="Winged helix-like DNA-binding domain superfamily/Winged helix DNA-binding domain"/>
    <property type="match status" value="1"/>
</dbReference>
<organism evidence="1">
    <name type="scientific">uncultured spirochete</name>
    <dbReference type="NCBI Taxonomy" id="156406"/>
    <lineage>
        <taxon>Bacteria</taxon>
        <taxon>Pseudomonadati</taxon>
        <taxon>Spirochaetota</taxon>
        <taxon>Spirochaetia</taxon>
        <taxon>Spirochaetales</taxon>
        <taxon>environmental samples</taxon>
    </lineage>
</organism>
<dbReference type="AlphaFoldDB" id="A0A3P3XR23"/>
<sequence>MNLDETELKLLEKLYLSQEDDSPLTQRELAGDTGLSLGMTNILLRRFAERGWITLTHLSGKKLRYALTARGMEEIARRSVSYFRRTIRGALLYRERIESYVRHLFRKGYSALVFEGPAEIDFLFKSACEEVGIAFYANLSEADRKKLISLERTMVVVEGKQSEDDNGMPRTDDFTESDVDMVRLSDILFNDYA</sequence>
<accession>A0A3P3XR23</accession>
<dbReference type="InterPro" id="IPR036388">
    <property type="entry name" value="WH-like_DNA-bd_sf"/>
</dbReference>